<dbReference type="GO" id="GO:0034453">
    <property type="term" value="P:microtubule anchoring"/>
    <property type="evidence" value="ECO:0007669"/>
    <property type="project" value="InterPro"/>
</dbReference>
<evidence type="ECO:0000313" key="6">
    <source>
        <dbReference type="Proteomes" id="UP000054937"/>
    </source>
</evidence>
<keyword evidence="1" id="KW-0963">Cytoplasm</keyword>
<dbReference type="Pfam" id="PF09398">
    <property type="entry name" value="FOP_dimer"/>
    <property type="match status" value="1"/>
</dbReference>
<evidence type="ECO:0000313" key="5">
    <source>
        <dbReference type="EMBL" id="KRX03988.1"/>
    </source>
</evidence>
<accession>A0A0V0QPC3</accession>
<dbReference type="Gene3D" id="1.20.960.40">
    <property type="match status" value="1"/>
</dbReference>
<reference evidence="5 6" key="1">
    <citation type="journal article" date="2015" name="Sci. Rep.">
        <title>Genome of the facultative scuticociliatosis pathogen Pseudocohnilembus persalinus provides insight into its virulence through horizontal gene transfer.</title>
        <authorList>
            <person name="Xiong J."/>
            <person name="Wang G."/>
            <person name="Cheng J."/>
            <person name="Tian M."/>
            <person name="Pan X."/>
            <person name="Warren A."/>
            <person name="Jiang C."/>
            <person name="Yuan D."/>
            <person name="Miao W."/>
        </authorList>
    </citation>
    <scope>NUCLEOTIDE SEQUENCE [LARGE SCALE GENOMIC DNA]</scope>
    <source>
        <strain evidence="5">36N120E</strain>
    </source>
</reference>
<evidence type="ECO:0000256" key="1">
    <source>
        <dbReference type="ARBA" id="ARBA00022490"/>
    </source>
</evidence>
<dbReference type="GO" id="GO:0005815">
    <property type="term" value="C:microtubule organizing center"/>
    <property type="evidence" value="ECO:0007669"/>
    <property type="project" value="InterPro"/>
</dbReference>
<dbReference type="PANTHER" id="PTHR15431:SF4">
    <property type="entry name" value="PROTEIN TONNEAU 1B"/>
    <property type="match status" value="1"/>
</dbReference>
<evidence type="ECO:0000259" key="4">
    <source>
        <dbReference type="Pfam" id="PF09398"/>
    </source>
</evidence>
<feature type="region of interest" description="Disordered" evidence="3">
    <location>
        <begin position="131"/>
        <end position="217"/>
    </location>
</feature>
<dbReference type="PANTHER" id="PTHR15431">
    <property type="entry name" value="FGFR1 ONCOGENE PARTNER/LISH DOMAIN-CONTAINING PROTEIN"/>
    <property type="match status" value="1"/>
</dbReference>
<dbReference type="OrthoDB" id="2160638at2759"/>
<feature type="domain" description="FGFR1 oncogene partner (FOP) N-terminal dimerisation" evidence="4">
    <location>
        <begin position="47"/>
        <end position="125"/>
    </location>
</feature>
<feature type="compositionally biased region" description="Acidic residues" evidence="3">
    <location>
        <begin position="187"/>
        <end position="196"/>
    </location>
</feature>
<dbReference type="InParanoid" id="A0A0V0QPC3"/>
<sequence>MQELNELKNLVIQSLESQNCLSNIRAQIRASVFKVIDNQDNSQKKQSPYDWENSKCGDVLKDPQGVIVLQLIKEFFQFYKMEYSNSVFSSESSIRQEINQEELAQKVGLQQGEQNKPLLWQLLSQVLSNNENGNQQQQKQQGQQSTPGQQNQEQQQKQIQQKMEQNLTISGEFQSDKGQQQFQQDNDVQEEIEYDDEYGKKSQLKNDSQALQNSDVIGASQSQGFDMSVDSQALEQYDYFEDVNEDLV</sequence>
<feature type="compositionally biased region" description="Low complexity" evidence="3">
    <location>
        <begin position="131"/>
        <end position="166"/>
    </location>
</feature>
<protein>
    <recommendedName>
        <fullName evidence="4">FGFR1 oncogene partner (FOP) N-terminal dimerisation domain-containing protein</fullName>
    </recommendedName>
</protein>
<keyword evidence="2" id="KW-0206">Cytoskeleton</keyword>
<keyword evidence="6" id="KW-1185">Reference proteome</keyword>
<organism evidence="5 6">
    <name type="scientific">Pseudocohnilembus persalinus</name>
    <name type="common">Ciliate</name>
    <dbReference type="NCBI Taxonomy" id="266149"/>
    <lineage>
        <taxon>Eukaryota</taxon>
        <taxon>Sar</taxon>
        <taxon>Alveolata</taxon>
        <taxon>Ciliophora</taxon>
        <taxon>Intramacronucleata</taxon>
        <taxon>Oligohymenophorea</taxon>
        <taxon>Scuticociliatia</taxon>
        <taxon>Philasterida</taxon>
        <taxon>Pseudocohnilembidae</taxon>
        <taxon>Pseudocohnilembus</taxon>
    </lineage>
</organism>
<feature type="compositionally biased region" description="Low complexity" evidence="3">
    <location>
        <begin position="176"/>
        <end position="186"/>
    </location>
</feature>
<dbReference type="OMA" id="SEHSTHI"/>
<feature type="compositionally biased region" description="Polar residues" evidence="3">
    <location>
        <begin position="205"/>
        <end position="217"/>
    </location>
</feature>
<comment type="caution">
    <text evidence="5">The sequence shown here is derived from an EMBL/GenBank/DDBJ whole genome shotgun (WGS) entry which is preliminary data.</text>
</comment>
<dbReference type="Proteomes" id="UP000054937">
    <property type="component" value="Unassembled WGS sequence"/>
</dbReference>
<dbReference type="AlphaFoldDB" id="A0A0V0QPC3"/>
<name>A0A0V0QPC3_PSEPJ</name>
<proteinExistence type="predicted"/>
<evidence type="ECO:0000256" key="2">
    <source>
        <dbReference type="ARBA" id="ARBA00023212"/>
    </source>
</evidence>
<evidence type="ECO:0000256" key="3">
    <source>
        <dbReference type="SAM" id="MobiDB-lite"/>
    </source>
</evidence>
<dbReference type="EMBL" id="LDAU01000122">
    <property type="protein sequence ID" value="KRX03988.1"/>
    <property type="molecule type" value="Genomic_DNA"/>
</dbReference>
<dbReference type="InterPro" id="IPR018993">
    <property type="entry name" value="FOP_dimerisation-dom_N"/>
</dbReference>
<gene>
    <name evidence="5" type="ORF">PPERSA_12435</name>
</gene>